<dbReference type="PRINTS" id="PR00419">
    <property type="entry name" value="ADXRDTASE"/>
</dbReference>
<keyword evidence="2" id="KW-1185">Reference proteome</keyword>
<dbReference type="SUPFAM" id="SSF51905">
    <property type="entry name" value="FAD/NAD(P)-binding domain"/>
    <property type="match status" value="1"/>
</dbReference>
<proteinExistence type="predicted"/>
<dbReference type="Proteomes" id="UP000252586">
    <property type="component" value="Unassembled WGS sequence"/>
</dbReference>
<organism evidence="1 2">
    <name type="scientific">Nocardia puris</name>
    <dbReference type="NCBI Taxonomy" id="208602"/>
    <lineage>
        <taxon>Bacteria</taxon>
        <taxon>Bacillati</taxon>
        <taxon>Actinomycetota</taxon>
        <taxon>Actinomycetes</taxon>
        <taxon>Mycobacteriales</taxon>
        <taxon>Nocardiaceae</taxon>
        <taxon>Nocardia</taxon>
    </lineage>
</organism>
<name>A0A366E3H1_9NOCA</name>
<comment type="caution">
    <text evidence="1">The sequence shown here is derived from an EMBL/GenBank/DDBJ whole genome shotgun (WGS) entry which is preliminary data.</text>
</comment>
<evidence type="ECO:0000313" key="1">
    <source>
        <dbReference type="EMBL" id="RBO96920.1"/>
    </source>
</evidence>
<dbReference type="Pfam" id="PF13450">
    <property type="entry name" value="NAD_binding_8"/>
    <property type="match status" value="1"/>
</dbReference>
<dbReference type="Gene3D" id="3.50.50.60">
    <property type="entry name" value="FAD/NAD(P)-binding domain"/>
    <property type="match status" value="1"/>
</dbReference>
<dbReference type="STRING" id="1210090.GCA_001613185_03738"/>
<dbReference type="RefSeq" id="WP_067510386.1">
    <property type="nucleotide sequence ID" value="NZ_QNRE01000001.1"/>
</dbReference>
<protein>
    <submittedName>
        <fullName evidence="1">Putative NAD(P)-binding protein</fullName>
    </submittedName>
</protein>
<gene>
    <name evidence="1" type="ORF">DFR74_101939</name>
</gene>
<dbReference type="AlphaFoldDB" id="A0A366E3H1"/>
<reference evidence="1 2" key="1">
    <citation type="submission" date="2018-06" db="EMBL/GenBank/DDBJ databases">
        <title>Genomic Encyclopedia of Type Strains, Phase IV (KMG-IV): sequencing the most valuable type-strain genomes for metagenomic binning, comparative biology and taxonomic classification.</title>
        <authorList>
            <person name="Goeker M."/>
        </authorList>
    </citation>
    <scope>NUCLEOTIDE SEQUENCE [LARGE SCALE GENOMIC DNA]</scope>
    <source>
        <strain evidence="1 2">DSM 44599</strain>
    </source>
</reference>
<evidence type="ECO:0000313" key="2">
    <source>
        <dbReference type="Proteomes" id="UP000252586"/>
    </source>
</evidence>
<dbReference type="InterPro" id="IPR036188">
    <property type="entry name" value="FAD/NAD-bd_sf"/>
</dbReference>
<sequence>MASELPVVVIGAGPVGLAAAAELRERGVQAVVLERGPGAGAAVAEWHHVRLCSRWAELVAPAARRLLDGAAWTAPDADA</sequence>
<accession>A0A366E3H1</accession>
<dbReference type="EMBL" id="QNRE01000001">
    <property type="protein sequence ID" value="RBO96920.1"/>
    <property type="molecule type" value="Genomic_DNA"/>
</dbReference>